<reference evidence="7" key="1">
    <citation type="submission" date="2018-05" db="EMBL/GenBank/DDBJ databases">
        <authorList>
            <person name="Lanie J.A."/>
            <person name="Ng W.-L."/>
            <person name="Kazmierczak K.M."/>
            <person name="Andrzejewski T.M."/>
            <person name="Davidsen T.M."/>
            <person name="Wayne K.J."/>
            <person name="Tettelin H."/>
            <person name="Glass J.I."/>
            <person name="Rusch D."/>
            <person name="Podicherti R."/>
            <person name="Tsui H.-C.T."/>
            <person name="Winkler M.E."/>
        </authorList>
    </citation>
    <scope>NUCLEOTIDE SEQUENCE</scope>
</reference>
<protein>
    <recommendedName>
        <fullName evidence="2">Cell shape-determining protein MreC</fullName>
    </recommendedName>
    <alternativeName>
        <fullName evidence="4">Cell shape protein MreC</fullName>
    </alternativeName>
</protein>
<dbReference type="NCBIfam" id="TIGR00219">
    <property type="entry name" value="mreC"/>
    <property type="match status" value="1"/>
</dbReference>
<dbReference type="Pfam" id="PF04085">
    <property type="entry name" value="MreC"/>
    <property type="match status" value="1"/>
</dbReference>
<proteinExistence type="inferred from homology"/>
<evidence type="ECO:0000256" key="3">
    <source>
        <dbReference type="ARBA" id="ARBA00022960"/>
    </source>
</evidence>
<evidence type="ECO:0000259" key="6">
    <source>
        <dbReference type="Pfam" id="PF04085"/>
    </source>
</evidence>
<dbReference type="Gene3D" id="2.40.10.350">
    <property type="entry name" value="Rod shape-determining protein MreC, domain 2"/>
    <property type="match status" value="1"/>
</dbReference>
<dbReference type="PANTHER" id="PTHR34138">
    <property type="entry name" value="CELL SHAPE-DETERMINING PROTEIN MREC"/>
    <property type="match status" value="1"/>
</dbReference>
<dbReference type="InterPro" id="IPR042175">
    <property type="entry name" value="Cell/Rod_MreC_2"/>
</dbReference>
<dbReference type="InterPro" id="IPR007221">
    <property type="entry name" value="MreC"/>
</dbReference>
<feature type="coiled-coil region" evidence="5">
    <location>
        <begin position="55"/>
        <end position="82"/>
    </location>
</feature>
<evidence type="ECO:0000256" key="4">
    <source>
        <dbReference type="ARBA" id="ARBA00032089"/>
    </source>
</evidence>
<comment type="similarity">
    <text evidence="1">Belongs to the MreC family.</text>
</comment>
<evidence type="ECO:0000256" key="2">
    <source>
        <dbReference type="ARBA" id="ARBA00013855"/>
    </source>
</evidence>
<feature type="domain" description="Rod shape-determining protein MreC beta-barrel core" evidence="6">
    <location>
        <begin position="108"/>
        <end position="252"/>
    </location>
</feature>
<evidence type="ECO:0000256" key="1">
    <source>
        <dbReference type="ARBA" id="ARBA00009369"/>
    </source>
</evidence>
<dbReference type="GO" id="GO:0008360">
    <property type="term" value="P:regulation of cell shape"/>
    <property type="evidence" value="ECO:0007669"/>
    <property type="project" value="UniProtKB-KW"/>
</dbReference>
<name>A0A382AUM8_9ZZZZ</name>
<dbReference type="EMBL" id="UINC01026856">
    <property type="protein sequence ID" value="SVB05064.1"/>
    <property type="molecule type" value="Genomic_DNA"/>
</dbReference>
<dbReference type="PIRSF" id="PIRSF038471">
    <property type="entry name" value="MreC"/>
    <property type="match status" value="1"/>
</dbReference>
<keyword evidence="3" id="KW-0133">Cell shape</keyword>
<keyword evidence="5" id="KW-0175">Coiled coil</keyword>
<evidence type="ECO:0000313" key="7">
    <source>
        <dbReference type="EMBL" id="SVB05064.1"/>
    </source>
</evidence>
<dbReference type="GO" id="GO:0005886">
    <property type="term" value="C:plasma membrane"/>
    <property type="evidence" value="ECO:0007669"/>
    <property type="project" value="TreeGrafter"/>
</dbReference>
<accession>A0A382AUM8</accession>
<organism evidence="7">
    <name type="scientific">marine metagenome</name>
    <dbReference type="NCBI Taxonomy" id="408172"/>
    <lineage>
        <taxon>unclassified sequences</taxon>
        <taxon>metagenomes</taxon>
        <taxon>ecological metagenomes</taxon>
    </lineage>
</organism>
<evidence type="ECO:0000256" key="5">
    <source>
        <dbReference type="SAM" id="Coils"/>
    </source>
</evidence>
<dbReference type="InterPro" id="IPR042177">
    <property type="entry name" value="Cell/Rod_1"/>
</dbReference>
<dbReference type="InterPro" id="IPR055342">
    <property type="entry name" value="MreC_beta-barrel_core"/>
</dbReference>
<dbReference type="Gene3D" id="2.40.10.340">
    <property type="entry name" value="Rod shape-determining protein MreC, domain 1"/>
    <property type="match status" value="1"/>
</dbReference>
<sequence length="266" mass="30519">MFIFLILLFVLFQSRKDEGSNRWQKVIQTVSYPIQSGVHNLVNTLNDWWEGYVMLVGIRNENQQLLQEIAELKDRLNRSLEDSVQYNRLRGQLLFAKRQPDRKVFAEIIGESIDNIHQMRLINRGSKHGLKRNFSAILREGLVGRVQSVTPFQSNLQLITDFRSRVPALIQRNRIRGLIYGTQTGLEMRQINRRAKVKKGDRVITSGLGGLYPKGILIGTIVEVRVQPHELFQTASIETAVDLSRMEEVFIIISGSYPEGSPIFTD</sequence>
<dbReference type="AlphaFoldDB" id="A0A382AUM8"/>
<dbReference type="PANTHER" id="PTHR34138:SF1">
    <property type="entry name" value="CELL SHAPE-DETERMINING PROTEIN MREC"/>
    <property type="match status" value="1"/>
</dbReference>
<gene>
    <name evidence="7" type="ORF">METZ01_LOCUS157918</name>
</gene>